<keyword evidence="5 7" id="KW-0862">Zinc</keyword>
<keyword evidence="2 7" id="KW-0645">Protease</keyword>
<evidence type="ECO:0000256" key="1">
    <source>
        <dbReference type="ARBA" id="ARBA00006040"/>
    </source>
</evidence>
<evidence type="ECO:0000256" key="2">
    <source>
        <dbReference type="ARBA" id="ARBA00022670"/>
    </source>
</evidence>
<feature type="domain" description="Peptidase M3A/M3B catalytic" evidence="8">
    <location>
        <begin position="10"/>
        <end position="246"/>
    </location>
</feature>
<proteinExistence type="inferred from homology"/>
<reference evidence="9" key="1">
    <citation type="journal article" date="2021" name="IMA Fungus">
        <title>Genomic characterization of three marine fungi, including Emericellopsis atlantica sp. nov. with signatures of a generalist lifestyle and marine biomass degradation.</title>
        <authorList>
            <person name="Hagestad O.C."/>
            <person name="Hou L."/>
            <person name="Andersen J.H."/>
            <person name="Hansen E.H."/>
            <person name="Altermark B."/>
            <person name="Li C."/>
            <person name="Kuhnert E."/>
            <person name="Cox R.J."/>
            <person name="Crous P.W."/>
            <person name="Spatafora J.W."/>
            <person name="Lail K."/>
            <person name="Amirebrahimi M."/>
            <person name="Lipzen A."/>
            <person name="Pangilinan J."/>
            <person name="Andreopoulos W."/>
            <person name="Hayes R.D."/>
            <person name="Ng V."/>
            <person name="Grigoriev I.V."/>
            <person name="Jackson S.A."/>
            <person name="Sutton T.D.S."/>
            <person name="Dobson A.D.W."/>
            <person name="Rama T."/>
        </authorList>
    </citation>
    <scope>NUCLEOTIDE SEQUENCE</scope>
    <source>
        <strain evidence="9">TRa3180A</strain>
    </source>
</reference>
<dbReference type="EMBL" id="MU253749">
    <property type="protein sequence ID" value="KAG9248441.1"/>
    <property type="molecule type" value="Genomic_DNA"/>
</dbReference>
<comment type="caution">
    <text evidence="9">The sequence shown here is derived from an EMBL/GenBank/DDBJ whole genome shotgun (WGS) entry which is preliminary data.</text>
</comment>
<evidence type="ECO:0000256" key="7">
    <source>
        <dbReference type="RuleBase" id="RU003435"/>
    </source>
</evidence>
<keyword evidence="3 7" id="KW-0479">Metal-binding</keyword>
<name>A0A9P7ZAQ1_9HELO</name>
<dbReference type="InterPro" id="IPR045090">
    <property type="entry name" value="Pept_M3A_M3B"/>
</dbReference>
<keyword evidence="10" id="KW-1185">Reference proteome</keyword>
<dbReference type="InterPro" id="IPR001567">
    <property type="entry name" value="Pept_M3A_M3B_dom"/>
</dbReference>
<evidence type="ECO:0000313" key="10">
    <source>
        <dbReference type="Proteomes" id="UP000887226"/>
    </source>
</evidence>
<dbReference type="GO" id="GO:0005758">
    <property type="term" value="C:mitochondrial intermembrane space"/>
    <property type="evidence" value="ECO:0007669"/>
    <property type="project" value="TreeGrafter"/>
</dbReference>
<evidence type="ECO:0000256" key="3">
    <source>
        <dbReference type="ARBA" id="ARBA00022723"/>
    </source>
</evidence>
<dbReference type="PANTHER" id="PTHR11804">
    <property type="entry name" value="PROTEASE M3 THIMET OLIGOPEPTIDASE-RELATED"/>
    <property type="match status" value="1"/>
</dbReference>
<evidence type="ECO:0000313" key="9">
    <source>
        <dbReference type="EMBL" id="KAG9248441.1"/>
    </source>
</evidence>
<protein>
    <submittedName>
        <fullName evidence="9">Peptidase M3A/M3B</fullName>
    </submittedName>
</protein>
<dbReference type="SUPFAM" id="SSF55486">
    <property type="entry name" value="Metalloproteases ('zincins'), catalytic domain"/>
    <property type="match status" value="1"/>
</dbReference>
<evidence type="ECO:0000256" key="5">
    <source>
        <dbReference type="ARBA" id="ARBA00022833"/>
    </source>
</evidence>
<dbReference type="Proteomes" id="UP000887226">
    <property type="component" value="Unassembled WGS sequence"/>
</dbReference>
<keyword evidence="6 7" id="KW-0482">Metalloprotease</keyword>
<evidence type="ECO:0000259" key="8">
    <source>
        <dbReference type="Pfam" id="PF01432"/>
    </source>
</evidence>
<dbReference type="AlphaFoldDB" id="A0A9P7ZAQ1"/>
<dbReference type="Gene3D" id="1.10.1370.10">
    <property type="entry name" value="Neurolysin, domain 3"/>
    <property type="match status" value="1"/>
</dbReference>
<dbReference type="Gene3D" id="1.10.1370.40">
    <property type="match status" value="1"/>
</dbReference>
<dbReference type="GO" id="GO:0006518">
    <property type="term" value="P:peptide metabolic process"/>
    <property type="evidence" value="ECO:0007669"/>
    <property type="project" value="TreeGrafter"/>
</dbReference>
<dbReference type="PANTHER" id="PTHR11804:SF84">
    <property type="entry name" value="SACCHAROLYSIN"/>
    <property type="match status" value="1"/>
</dbReference>
<evidence type="ECO:0000256" key="4">
    <source>
        <dbReference type="ARBA" id="ARBA00022801"/>
    </source>
</evidence>
<sequence length="248" mass="28109">MIAYINVVAQNASVFRGMVLLRDEVARLLGYRNPAAFRLEGKVAKTSEIVNSFLGVLRAMLASGGEKELDVLRKIEQNDLQARGEADGGNLYPAIHFITGQDYLKRMQGMLSFFQHLFGLKIAEVASDEQNGVVWRRDLHLFGVWGRKKQWNAFLGCFSSSFSKKLRHDQSFIREDGNHQHTVSALVRGFFKPSLLKHSENMMLFQELSYGIHDLLSKTKNWNFCGGSTAPDFSEAPSQMLENWFCLP</sequence>
<accession>A0A9P7ZAQ1</accession>
<comment type="similarity">
    <text evidence="1 7">Belongs to the peptidase M3 family.</text>
</comment>
<dbReference type="InterPro" id="IPR024077">
    <property type="entry name" value="Neurolysin/TOP_dom2"/>
</dbReference>
<comment type="cofactor">
    <cofactor evidence="7">
        <name>Zn(2+)</name>
        <dbReference type="ChEBI" id="CHEBI:29105"/>
    </cofactor>
    <text evidence="7">Binds 1 zinc ion.</text>
</comment>
<dbReference type="OrthoDB" id="534666at2759"/>
<dbReference type="GO" id="GO:0004222">
    <property type="term" value="F:metalloendopeptidase activity"/>
    <property type="evidence" value="ECO:0007669"/>
    <property type="project" value="InterPro"/>
</dbReference>
<organism evidence="9 10">
    <name type="scientific">Calycina marina</name>
    <dbReference type="NCBI Taxonomy" id="1763456"/>
    <lineage>
        <taxon>Eukaryota</taxon>
        <taxon>Fungi</taxon>
        <taxon>Dikarya</taxon>
        <taxon>Ascomycota</taxon>
        <taxon>Pezizomycotina</taxon>
        <taxon>Leotiomycetes</taxon>
        <taxon>Helotiales</taxon>
        <taxon>Pezizellaceae</taxon>
        <taxon>Calycina</taxon>
    </lineage>
</organism>
<dbReference type="Pfam" id="PF01432">
    <property type="entry name" value="Peptidase_M3"/>
    <property type="match status" value="1"/>
</dbReference>
<gene>
    <name evidence="9" type="ORF">BJ878DRAFT_548976</name>
</gene>
<dbReference type="GO" id="GO:0006508">
    <property type="term" value="P:proteolysis"/>
    <property type="evidence" value="ECO:0007669"/>
    <property type="project" value="UniProtKB-KW"/>
</dbReference>
<dbReference type="GO" id="GO:0046872">
    <property type="term" value="F:metal ion binding"/>
    <property type="evidence" value="ECO:0007669"/>
    <property type="project" value="UniProtKB-UniRule"/>
</dbReference>
<evidence type="ECO:0000256" key="6">
    <source>
        <dbReference type="ARBA" id="ARBA00023049"/>
    </source>
</evidence>
<keyword evidence="4 7" id="KW-0378">Hydrolase</keyword>